<dbReference type="RefSeq" id="WP_109675085.1">
    <property type="nucleotide sequence ID" value="NZ_CP086615.1"/>
</dbReference>
<dbReference type="PIRSF" id="PIRSF000350">
    <property type="entry name" value="Mercury_reductase_MerA"/>
    <property type="match status" value="1"/>
</dbReference>
<dbReference type="SUPFAM" id="SSF51905">
    <property type="entry name" value="FAD/NAD(P)-binding domain"/>
    <property type="match status" value="1"/>
</dbReference>
<dbReference type="InterPro" id="IPR012999">
    <property type="entry name" value="Pyr_OxRdtase_I_AS"/>
</dbReference>
<dbReference type="PANTHER" id="PTHR43014:SF2">
    <property type="entry name" value="MERCURIC REDUCTASE"/>
    <property type="match status" value="1"/>
</dbReference>
<dbReference type="Gene3D" id="3.50.50.60">
    <property type="entry name" value="FAD/NAD(P)-binding domain"/>
    <property type="match status" value="2"/>
</dbReference>
<dbReference type="InterPro" id="IPR004099">
    <property type="entry name" value="Pyr_nucl-diS_OxRdtase_dimer"/>
</dbReference>
<dbReference type="PRINTS" id="PR00368">
    <property type="entry name" value="FADPNR"/>
</dbReference>
<evidence type="ECO:0000256" key="7">
    <source>
        <dbReference type="ARBA" id="ARBA00023284"/>
    </source>
</evidence>
<keyword evidence="4" id="KW-0521">NADP</keyword>
<dbReference type="Proteomes" id="UP000245474">
    <property type="component" value="Unassembled WGS sequence"/>
</dbReference>
<organism evidence="13 14">
    <name type="scientific">Sediminicurvatus halobius</name>
    <dbReference type="NCBI Taxonomy" id="2182432"/>
    <lineage>
        <taxon>Bacteria</taxon>
        <taxon>Pseudomonadati</taxon>
        <taxon>Pseudomonadota</taxon>
        <taxon>Gammaproteobacteria</taxon>
        <taxon>Chromatiales</taxon>
        <taxon>Ectothiorhodospiraceae</taxon>
        <taxon>Sediminicurvatus</taxon>
    </lineage>
</organism>
<evidence type="ECO:0000256" key="3">
    <source>
        <dbReference type="ARBA" id="ARBA00022827"/>
    </source>
</evidence>
<evidence type="ECO:0000259" key="12">
    <source>
        <dbReference type="Pfam" id="PF07992"/>
    </source>
</evidence>
<evidence type="ECO:0000256" key="2">
    <source>
        <dbReference type="ARBA" id="ARBA00022630"/>
    </source>
</evidence>
<feature type="binding site" evidence="8">
    <location>
        <begin position="140"/>
        <end position="142"/>
    </location>
    <ligand>
        <name>FAD</name>
        <dbReference type="ChEBI" id="CHEBI:57692"/>
    </ligand>
</feature>
<dbReference type="OrthoDB" id="9800167at2"/>
<dbReference type="InterPro" id="IPR023753">
    <property type="entry name" value="FAD/NAD-binding_dom"/>
</dbReference>
<dbReference type="InterPro" id="IPR016156">
    <property type="entry name" value="FAD/NAD-linked_Rdtase_dimer_sf"/>
</dbReference>
<evidence type="ECO:0000256" key="4">
    <source>
        <dbReference type="ARBA" id="ARBA00022857"/>
    </source>
</evidence>
<keyword evidence="14" id="KW-1185">Reference proteome</keyword>
<dbReference type="GO" id="GO:0016668">
    <property type="term" value="F:oxidoreductase activity, acting on a sulfur group of donors, NAD(P) as acceptor"/>
    <property type="evidence" value="ECO:0007669"/>
    <property type="project" value="InterPro"/>
</dbReference>
<feature type="binding site" evidence="8">
    <location>
        <position position="268"/>
    </location>
    <ligand>
        <name>NAD(+)</name>
        <dbReference type="ChEBI" id="CHEBI:57540"/>
    </ligand>
</feature>
<dbReference type="PROSITE" id="PS00076">
    <property type="entry name" value="PYRIDINE_REDOX_1"/>
    <property type="match status" value="1"/>
</dbReference>
<feature type="domain" description="Pyridine nucleotide-disulphide oxidoreductase dimerisation" evidence="11">
    <location>
        <begin position="344"/>
        <end position="450"/>
    </location>
</feature>
<evidence type="ECO:0000256" key="6">
    <source>
        <dbReference type="ARBA" id="ARBA00023157"/>
    </source>
</evidence>
<keyword evidence="3 8" id="KW-0274">FAD</keyword>
<comment type="cofactor">
    <cofactor evidence="8">
        <name>FAD</name>
        <dbReference type="ChEBI" id="CHEBI:57692"/>
    </cofactor>
    <text evidence="8">Binds 1 FAD per subunit.</text>
</comment>
<keyword evidence="7 10" id="KW-0676">Redox-active center</keyword>
<dbReference type="AlphaFoldDB" id="A0A2U2N9J5"/>
<feature type="binding site" evidence="8">
    <location>
        <position position="200"/>
    </location>
    <ligand>
        <name>NAD(+)</name>
        <dbReference type="ChEBI" id="CHEBI:57540"/>
    </ligand>
</feature>
<dbReference type="Pfam" id="PF02852">
    <property type="entry name" value="Pyr_redox_dim"/>
    <property type="match status" value="1"/>
</dbReference>
<proteinExistence type="inferred from homology"/>
<feature type="binding site" evidence="8">
    <location>
        <begin position="177"/>
        <end position="184"/>
    </location>
    <ligand>
        <name>NAD(+)</name>
        <dbReference type="ChEBI" id="CHEBI:57540"/>
    </ligand>
</feature>
<reference evidence="13 14" key="1">
    <citation type="submission" date="2018-05" db="EMBL/GenBank/DDBJ databases">
        <title>Spiribacter halobius sp. nov., a moderately halophilic bacterium isolated from marine solar saltern.</title>
        <authorList>
            <person name="Zheng W.-S."/>
            <person name="Lu D.-C."/>
            <person name="Du Z.-J."/>
        </authorList>
    </citation>
    <scope>NUCLEOTIDE SEQUENCE [LARGE SCALE GENOMIC DNA]</scope>
    <source>
        <strain evidence="13 14">E85</strain>
    </source>
</reference>
<comment type="caution">
    <text evidence="13">The sequence shown here is derived from an EMBL/GenBank/DDBJ whole genome shotgun (WGS) entry which is preliminary data.</text>
</comment>
<keyword evidence="6" id="KW-1015">Disulfide bond</keyword>
<dbReference type="InterPro" id="IPR036188">
    <property type="entry name" value="FAD/NAD-bd_sf"/>
</dbReference>
<dbReference type="FunFam" id="3.30.390.30:FF:000001">
    <property type="entry name" value="Dihydrolipoyl dehydrogenase"/>
    <property type="match status" value="1"/>
</dbReference>
<gene>
    <name evidence="13" type="ORF">DEM34_00330</name>
</gene>
<evidence type="ECO:0000256" key="10">
    <source>
        <dbReference type="RuleBase" id="RU003691"/>
    </source>
</evidence>
<dbReference type="Pfam" id="PF07992">
    <property type="entry name" value="Pyr_redox_2"/>
    <property type="match status" value="1"/>
</dbReference>
<keyword evidence="8" id="KW-0520">NAD</keyword>
<feature type="disulfide bond" description="Redox-active" evidence="9">
    <location>
        <begin position="43"/>
        <end position="48"/>
    </location>
</feature>
<dbReference type="PRINTS" id="PR00411">
    <property type="entry name" value="PNDRDTASEI"/>
</dbReference>
<dbReference type="Gene3D" id="3.30.390.30">
    <property type="match status" value="1"/>
</dbReference>
<comment type="similarity">
    <text evidence="1 10">Belongs to the class-I pyridine nucleotide-disulfide oxidoreductase family.</text>
</comment>
<evidence type="ECO:0000313" key="14">
    <source>
        <dbReference type="Proteomes" id="UP000245474"/>
    </source>
</evidence>
<dbReference type="EMBL" id="QFFI01000001">
    <property type="protein sequence ID" value="PWG65753.1"/>
    <property type="molecule type" value="Genomic_DNA"/>
</dbReference>
<sequence length="476" mass="51562">MARGHELVIIGGGVGGLVTASVAGQLGLDVVLVERAPRLGGDCLHYGCVPSKTLLRSAGVAHQARQGQRYGLRTALEPVDLGRVMDHVAEVVQRIQNHDDPQRFRDYGVDVRFGEARFLDPRHIEVAGERIRGRRFVIATGSEPALPDVAGLATTGYLTNESVFAERRLPRRLLVLGGGPVGVEMAQAFRRLGSEVTLLEQGEHLLPRDDAELSGELADVLAREGVRIHTDTLAVEAGRTDTGTRVVQARIGNETVAFEADEILVATGRRANVAALDLPAAGVALDAEGLIRVDARLRTSARHIFACGDCTGPFPFTHVAEYQAGIIVANVAFRLPRRVDYRAVPWVTYTDPELAHVGLTAVEARQRRLDVEVARFRFRDVDRALTDGREDGLVKLIVHRGRLVGGSILGPQAGELIHELALAVSARVPLRRLAAAVHAYPSLSQVIKRAAGSLYAPRLFSARSRRLVGLLNRVLP</sequence>
<name>A0A2U2N9J5_9GAMM</name>
<keyword evidence="2 10" id="KW-0285">Flavoprotein</keyword>
<keyword evidence="8" id="KW-0547">Nucleotide-binding</keyword>
<dbReference type="PANTHER" id="PTHR43014">
    <property type="entry name" value="MERCURIC REDUCTASE"/>
    <property type="match status" value="1"/>
</dbReference>
<evidence type="ECO:0000259" key="11">
    <source>
        <dbReference type="Pfam" id="PF02852"/>
    </source>
</evidence>
<evidence type="ECO:0000256" key="8">
    <source>
        <dbReference type="PIRSR" id="PIRSR000350-3"/>
    </source>
</evidence>
<dbReference type="InterPro" id="IPR001100">
    <property type="entry name" value="Pyr_nuc-diS_OxRdtase"/>
</dbReference>
<dbReference type="SUPFAM" id="SSF55424">
    <property type="entry name" value="FAD/NAD-linked reductases, dimerisation (C-terminal) domain"/>
    <property type="match status" value="1"/>
</dbReference>
<feature type="binding site" evidence="8">
    <location>
        <position position="52"/>
    </location>
    <ligand>
        <name>FAD</name>
        <dbReference type="ChEBI" id="CHEBI:57692"/>
    </ligand>
</feature>
<dbReference type="GO" id="GO:0050660">
    <property type="term" value="F:flavin adenine dinucleotide binding"/>
    <property type="evidence" value="ECO:0007669"/>
    <property type="project" value="TreeGrafter"/>
</dbReference>
<accession>A0A2U2N9J5</accession>
<protein>
    <submittedName>
        <fullName evidence="13">Pyridine nucleotide-disulfide oxidoreductase</fullName>
    </submittedName>
</protein>
<keyword evidence="5 10" id="KW-0560">Oxidoreductase</keyword>
<feature type="domain" description="FAD/NAD(P)-binding" evidence="12">
    <location>
        <begin position="6"/>
        <end position="324"/>
    </location>
</feature>
<evidence type="ECO:0000313" key="13">
    <source>
        <dbReference type="EMBL" id="PWG65753.1"/>
    </source>
</evidence>
<evidence type="ECO:0000256" key="5">
    <source>
        <dbReference type="ARBA" id="ARBA00023002"/>
    </source>
</evidence>
<dbReference type="GO" id="GO:0003955">
    <property type="term" value="F:NAD(P)H dehydrogenase (quinone) activity"/>
    <property type="evidence" value="ECO:0007669"/>
    <property type="project" value="TreeGrafter"/>
</dbReference>
<evidence type="ECO:0000256" key="9">
    <source>
        <dbReference type="PIRSR" id="PIRSR000350-4"/>
    </source>
</evidence>
<evidence type="ECO:0000256" key="1">
    <source>
        <dbReference type="ARBA" id="ARBA00007532"/>
    </source>
</evidence>
<feature type="binding site" evidence="8">
    <location>
        <position position="309"/>
    </location>
    <ligand>
        <name>FAD</name>
        <dbReference type="ChEBI" id="CHEBI:57692"/>
    </ligand>
</feature>